<protein>
    <submittedName>
        <fullName evidence="1">Uncharacterized protein</fullName>
    </submittedName>
</protein>
<proteinExistence type="predicted"/>
<evidence type="ECO:0000313" key="1">
    <source>
        <dbReference type="EMBL" id="CAJ1370386.1"/>
    </source>
</evidence>
<gene>
    <name evidence="1" type="ORF">EVOR1521_LOCUS961</name>
</gene>
<sequence length="75" mass="8011">MRSVEEQDNARLRADLQTSLASGAEMGVALVRDASVKALGEVAKMGLSPRAPRRFSNPCVRCPAEPGTPSEPMSR</sequence>
<organism evidence="1 2">
    <name type="scientific">Effrenium voratum</name>
    <dbReference type="NCBI Taxonomy" id="2562239"/>
    <lineage>
        <taxon>Eukaryota</taxon>
        <taxon>Sar</taxon>
        <taxon>Alveolata</taxon>
        <taxon>Dinophyceae</taxon>
        <taxon>Suessiales</taxon>
        <taxon>Symbiodiniaceae</taxon>
        <taxon>Effrenium</taxon>
    </lineage>
</organism>
<evidence type="ECO:0000313" key="2">
    <source>
        <dbReference type="Proteomes" id="UP001178507"/>
    </source>
</evidence>
<keyword evidence="2" id="KW-1185">Reference proteome</keyword>
<comment type="caution">
    <text evidence="1">The sequence shown here is derived from an EMBL/GenBank/DDBJ whole genome shotgun (WGS) entry which is preliminary data.</text>
</comment>
<dbReference type="EMBL" id="CAUJNA010000014">
    <property type="protein sequence ID" value="CAJ1370386.1"/>
    <property type="molecule type" value="Genomic_DNA"/>
</dbReference>
<dbReference type="AlphaFoldDB" id="A0AA36HKC2"/>
<accession>A0AA36HKC2</accession>
<reference evidence="1" key="1">
    <citation type="submission" date="2023-08" db="EMBL/GenBank/DDBJ databases">
        <authorList>
            <person name="Chen Y."/>
            <person name="Shah S."/>
            <person name="Dougan E. K."/>
            <person name="Thang M."/>
            <person name="Chan C."/>
        </authorList>
    </citation>
    <scope>NUCLEOTIDE SEQUENCE</scope>
</reference>
<name>A0AA36HKC2_9DINO</name>
<dbReference type="Proteomes" id="UP001178507">
    <property type="component" value="Unassembled WGS sequence"/>
</dbReference>